<dbReference type="InterPro" id="IPR012340">
    <property type="entry name" value="NA-bd_OB-fold"/>
</dbReference>
<evidence type="ECO:0000313" key="7">
    <source>
        <dbReference type="Proteomes" id="UP001642483"/>
    </source>
</evidence>
<keyword evidence="7" id="KW-1185">Reference proteome</keyword>
<dbReference type="Gene3D" id="2.40.50.100">
    <property type="match status" value="1"/>
</dbReference>
<evidence type="ECO:0000256" key="2">
    <source>
        <dbReference type="ARBA" id="ARBA00022490"/>
    </source>
</evidence>
<feature type="domain" description="Exosome complex component N-terminal" evidence="5">
    <location>
        <begin position="8"/>
        <end position="44"/>
    </location>
</feature>
<sequence>MDAVVGQVCIPGERLSSVELCQAGPGTYVRQGYVFASLAGLVAKDREKSSDLPLVSVKSKNKAQSVPEIGAIVTCKITQITSRFAKCHIIAVNNKTLSMPFRGMIRKENVRETDRDRVEIYKCFRPGDIALAKVLSLGDASCYLLTTAENELGVVVAHSDEGVALIPLSHNEMQCPKSFVKENRKVARPQSEHLAFPER</sequence>
<dbReference type="PANTHER" id="PTHR12686:SF8">
    <property type="entry name" value="EXOSOME COMPLEX COMPONENT CSL4"/>
    <property type="match status" value="1"/>
</dbReference>
<evidence type="ECO:0008006" key="8">
    <source>
        <dbReference type="Google" id="ProtNLM"/>
    </source>
</evidence>
<dbReference type="CDD" id="cd05791">
    <property type="entry name" value="S1_CSL4"/>
    <property type="match status" value="1"/>
</dbReference>
<dbReference type="InterPro" id="IPR039771">
    <property type="entry name" value="Csl4"/>
</dbReference>
<evidence type="ECO:0000256" key="3">
    <source>
        <dbReference type="ARBA" id="ARBA00022835"/>
    </source>
</evidence>
<gene>
    <name evidence="6" type="ORF">CVLEPA_LOCUS11618</name>
</gene>
<dbReference type="Pfam" id="PF10447">
    <property type="entry name" value="EXOSC1"/>
    <property type="match status" value="1"/>
</dbReference>
<comment type="caution">
    <text evidence="6">The sequence shown here is derived from an EMBL/GenBank/DDBJ whole genome shotgun (WGS) entry which is preliminary data.</text>
</comment>
<dbReference type="SUPFAM" id="SSF110324">
    <property type="entry name" value="Ribosomal L27 protein-like"/>
    <property type="match status" value="1"/>
</dbReference>
<protein>
    <recommendedName>
        <fullName evidence="8">Exosome complex component CSL4</fullName>
    </recommendedName>
</protein>
<evidence type="ECO:0000313" key="6">
    <source>
        <dbReference type="EMBL" id="CAK8681416.1"/>
    </source>
</evidence>
<evidence type="ECO:0000259" key="5">
    <source>
        <dbReference type="Pfam" id="PF14382"/>
    </source>
</evidence>
<name>A0ABP0FP93_CLALP</name>
<dbReference type="Proteomes" id="UP001642483">
    <property type="component" value="Unassembled WGS sequence"/>
</dbReference>
<dbReference type="Gene3D" id="2.40.50.140">
    <property type="entry name" value="Nucleic acid-binding proteins"/>
    <property type="match status" value="1"/>
</dbReference>
<evidence type="ECO:0000259" key="4">
    <source>
        <dbReference type="Pfam" id="PF10447"/>
    </source>
</evidence>
<keyword evidence="3" id="KW-0271">Exosome</keyword>
<dbReference type="InterPro" id="IPR025721">
    <property type="entry name" value="Exosome_cplx_N_dom"/>
</dbReference>
<dbReference type="Pfam" id="PF14382">
    <property type="entry name" value="ECR1_N"/>
    <property type="match status" value="1"/>
</dbReference>
<comment type="subcellular location">
    <subcellularLocation>
        <location evidence="1">Nucleus</location>
        <location evidence="1">Nucleolus</location>
    </subcellularLocation>
</comment>
<dbReference type="SUPFAM" id="SSF50249">
    <property type="entry name" value="Nucleic acid-binding proteins"/>
    <property type="match status" value="1"/>
</dbReference>
<reference evidence="6 7" key="1">
    <citation type="submission" date="2024-02" db="EMBL/GenBank/DDBJ databases">
        <authorList>
            <person name="Daric V."/>
            <person name="Darras S."/>
        </authorList>
    </citation>
    <scope>NUCLEOTIDE SEQUENCE [LARGE SCALE GENOMIC DNA]</scope>
</reference>
<dbReference type="EMBL" id="CAWYQH010000079">
    <property type="protein sequence ID" value="CAK8681416.1"/>
    <property type="molecule type" value="Genomic_DNA"/>
</dbReference>
<keyword evidence="2" id="KW-0963">Cytoplasm</keyword>
<proteinExistence type="predicted"/>
<organism evidence="6 7">
    <name type="scientific">Clavelina lepadiformis</name>
    <name type="common">Light-bulb sea squirt</name>
    <name type="synonym">Ascidia lepadiformis</name>
    <dbReference type="NCBI Taxonomy" id="159417"/>
    <lineage>
        <taxon>Eukaryota</taxon>
        <taxon>Metazoa</taxon>
        <taxon>Chordata</taxon>
        <taxon>Tunicata</taxon>
        <taxon>Ascidiacea</taxon>
        <taxon>Aplousobranchia</taxon>
        <taxon>Clavelinidae</taxon>
        <taxon>Clavelina</taxon>
    </lineage>
</organism>
<evidence type="ECO:0000256" key="1">
    <source>
        <dbReference type="ARBA" id="ARBA00004604"/>
    </source>
</evidence>
<dbReference type="PANTHER" id="PTHR12686">
    <property type="entry name" value="3'-5' EXORIBONUCLEASE CSL4-RELATED"/>
    <property type="match status" value="1"/>
</dbReference>
<dbReference type="InterPro" id="IPR019495">
    <property type="entry name" value="EXOSC1_C"/>
</dbReference>
<accession>A0ABP0FP93</accession>
<feature type="domain" description="Exosome complex component CSL4 C-terminal" evidence="4">
    <location>
        <begin position="97"/>
        <end position="137"/>
    </location>
</feature>